<evidence type="ECO:0000313" key="1">
    <source>
        <dbReference type="EMBL" id="TGO62775.1"/>
    </source>
</evidence>
<protein>
    <submittedName>
        <fullName evidence="1">Uncharacterized protein</fullName>
    </submittedName>
</protein>
<dbReference type="AlphaFoldDB" id="A0A4Z1IN75"/>
<keyword evidence="2" id="KW-1185">Reference proteome</keyword>
<dbReference type="EMBL" id="PQXN01000017">
    <property type="protein sequence ID" value="TGO62775.1"/>
    <property type="molecule type" value="Genomic_DNA"/>
</dbReference>
<name>A0A4Z1IN75_9HELO</name>
<organism evidence="1 2">
    <name type="scientific">Botryotinia convoluta</name>
    <dbReference type="NCBI Taxonomy" id="54673"/>
    <lineage>
        <taxon>Eukaryota</taxon>
        <taxon>Fungi</taxon>
        <taxon>Dikarya</taxon>
        <taxon>Ascomycota</taxon>
        <taxon>Pezizomycotina</taxon>
        <taxon>Leotiomycetes</taxon>
        <taxon>Helotiales</taxon>
        <taxon>Sclerotiniaceae</taxon>
        <taxon>Botryotinia</taxon>
    </lineage>
</organism>
<reference evidence="1 2" key="1">
    <citation type="submission" date="2017-12" db="EMBL/GenBank/DDBJ databases">
        <title>Comparative genomics of Botrytis spp.</title>
        <authorList>
            <person name="Valero-Jimenez C.A."/>
            <person name="Tapia P."/>
            <person name="Veloso J."/>
            <person name="Silva-Moreno E."/>
            <person name="Staats M."/>
            <person name="Valdes J.H."/>
            <person name="Van Kan J.A.L."/>
        </authorList>
    </citation>
    <scope>NUCLEOTIDE SEQUENCE [LARGE SCALE GENOMIC DNA]</scope>
    <source>
        <strain evidence="1 2">MUCL11595</strain>
    </source>
</reference>
<comment type="caution">
    <text evidence="1">The sequence shown here is derived from an EMBL/GenBank/DDBJ whole genome shotgun (WGS) entry which is preliminary data.</text>
</comment>
<gene>
    <name evidence="1" type="ORF">BCON_0017g00160</name>
</gene>
<proteinExistence type="predicted"/>
<sequence length="224" mass="24622">MYRNANTGTFTTLVIVSNYPPLSNVTGGILAIGSIPGFTPKGSYGPSQLCPNDFLDSTPGYLYSNGTLPLIEAEANGNNLAYSLCSGYAVGTPRNDIEPQAEYCLLNQEPPSISKASLMTAATVFLFFHFKTEPIFNVGDAMASYLEHPEISTNSVLCNQTWAQSWPTAIPFLGDVRKPTLSKGYCKRSFELLIAILDWAHMVKHRNESEDSRFVIYTVATRMK</sequence>
<accession>A0A4Z1IN75</accession>
<dbReference type="Proteomes" id="UP000297527">
    <property type="component" value="Unassembled WGS sequence"/>
</dbReference>
<evidence type="ECO:0000313" key="2">
    <source>
        <dbReference type="Proteomes" id="UP000297527"/>
    </source>
</evidence>
<dbReference type="OrthoDB" id="10384469at2759"/>